<gene>
    <name evidence="1" type="ORF">BJ969_001850</name>
</gene>
<dbReference type="AlphaFoldDB" id="A0A840NHW1"/>
<name>A0A840NHW1_9PSEU</name>
<reference evidence="1 2" key="1">
    <citation type="submission" date="2020-08" db="EMBL/GenBank/DDBJ databases">
        <title>Sequencing the genomes of 1000 actinobacteria strains.</title>
        <authorList>
            <person name="Klenk H.-P."/>
        </authorList>
    </citation>
    <scope>NUCLEOTIDE SEQUENCE [LARGE SCALE GENOMIC DNA]</scope>
    <source>
        <strain evidence="1 2">DSM 45582</strain>
    </source>
</reference>
<comment type="caution">
    <text evidence="1">The sequence shown here is derived from an EMBL/GenBank/DDBJ whole genome shotgun (WGS) entry which is preliminary data.</text>
</comment>
<accession>A0A840NHW1</accession>
<dbReference type="EMBL" id="JACHIV010000001">
    <property type="protein sequence ID" value="MBB5068762.1"/>
    <property type="molecule type" value="Genomic_DNA"/>
</dbReference>
<proteinExistence type="predicted"/>
<keyword evidence="2" id="KW-1185">Reference proteome</keyword>
<protein>
    <submittedName>
        <fullName evidence="1">Uncharacterized protein</fullName>
    </submittedName>
</protein>
<dbReference type="Proteomes" id="UP000580474">
    <property type="component" value="Unassembled WGS sequence"/>
</dbReference>
<evidence type="ECO:0000313" key="1">
    <source>
        <dbReference type="EMBL" id="MBB5068762.1"/>
    </source>
</evidence>
<sequence length="132" mass="14491">MPRSFSVVLKALLGVVVLCVVVLVVVGPSSVALHEEVLHAERSQDAGVTYEYGGSRYSSDLYLLRILRPTGVEYELHLGPHAEVSYYPVEVGFGAADEPRIHDVRWLPDGVRVLFASGEALEVPADNFRSVR</sequence>
<organism evidence="1 2">
    <name type="scientific">Saccharopolyspora gloriosae</name>
    <dbReference type="NCBI Taxonomy" id="455344"/>
    <lineage>
        <taxon>Bacteria</taxon>
        <taxon>Bacillati</taxon>
        <taxon>Actinomycetota</taxon>
        <taxon>Actinomycetes</taxon>
        <taxon>Pseudonocardiales</taxon>
        <taxon>Pseudonocardiaceae</taxon>
        <taxon>Saccharopolyspora</taxon>
    </lineage>
</organism>
<dbReference type="RefSeq" id="WP_184478464.1">
    <property type="nucleotide sequence ID" value="NZ_JACHIV010000001.1"/>
</dbReference>
<evidence type="ECO:0000313" key="2">
    <source>
        <dbReference type="Proteomes" id="UP000580474"/>
    </source>
</evidence>